<protein>
    <submittedName>
        <fullName evidence="2">Fungal protein</fullName>
    </submittedName>
</protein>
<dbReference type="VEuPathDB" id="FungiDB:SOCG_00705"/>
<dbReference type="GeneID" id="25029689"/>
<dbReference type="RefSeq" id="XP_013018579.1">
    <property type="nucleotide sequence ID" value="XM_013163125.1"/>
</dbReference>
<evidence type="ECO:0000313" key="3">
    <source>
        <dbReference type="Proteomes" id="UP000016088"/>
    </source>
</evidence>
<sequence length="126" mass="14390">MAFRATRFAWSWSATAPRNTTIRQYIKETLEQSPQKLEKLKKALGKKGEEISQEVNEKPAEQLKNETAESVKRTAQGVKDTNYEEKTKSATQKLKEEFDERSSDVLGDARRDGTLKEKGKKGIKKE</sequence>
<gene>
    <name evidence="2" type="ORF">SOCG_00705</name>
</gene>
<accession>S9RFU1</accession>
<dbReference type="HOGENOM" id="CLU_1982863_0_0_1"/>
<organism evidence="2 3">
    <name type="scientific">Schizosaccharomyces octosporus (strain yFS286)</name>
    <name type="common">Fission yeast</name>
    <name type="synonym">Octosporomyces octosporus</name>
    <dbReference type="NCBI Taxonomy" id="483514"/>
    <lineage>
        <taxon>Eukaryota</taxon>
        <taxon>Fungi</taxon>
        <taxon>Dikarya</taxon>
        <taxon>Ascomycota</taxon>
        <taxon>Taphrinomycotina</taxon>
        <taxon>Schizosaccharomycetes</taxon>
        <taxon>Schizosaccharomycetales</taxon>
        <taxon>Schizosaccharomycetaceae</taxon>
        <taxon>Schizosaccharomyces</taxon>
    </lineage>
</organism>
<keyword evidence="3" id="KW-1185">Reference proteome</keyword>
<feature type="compositionally biased region" description="Basic and acidic residues" evidence="1">
    <location>
        <begin position="81"/>
        <end position="117"/>
    </location>
</feature>
<dbReference type="EMBL" id="KE503207">
    <property type="protein sequence ID" value="EPX72944.1"/>
    <property type="molecule type" value="Genomic_DNA"/>
</dbReference>
<dbReference type="OMA" id="RIAFAWK"/>
<dbReference type="AlphaFoldDB" id="S9RFU1"/>
<name>S9RFU1_SCHOY</name>
<evidence type="ECO:0000313" key="2">
    <source>
        <dbReference type="EMBL" id="EPX72944.1"/>
    </source>
</evidence>
<evidence type="ECO:0000256" key="1">
    <source>
        <dbReference type="SAM" id="MobiDB-lite"/>
    </source>
</evidence>
<proteinExistence type="predicted"/>
<dbReference type="Proteomes" id="UP000016088">
    <property type="component" value="Unassembled WGS sequence"/>
</dbReference>
<dbReference type="OrthoDB" id="5413265at2759"/>
<reference evidence="2 3" key="1">
    <citation type="journal article" date="2011" name="Science">
        <title>Comparative functional genomics of the fission yeasts.</title>
        <authorList>
            <person name="Rhind N."/>
            <person name="Chen Z."/>
            <person name="Yassour M."/>
            <person name="Thompson D.A."/>
            <person name="Haas B.J."/>
            <person name="Habib N."/>
            <person name="Wapinski I."/>
            <person name="Roy S."/>
            <person name="Lin M.F."/>
            <person name="Heiman D.I."/>
            <person name="Young S.K."/>
            <person name="Furuya K."/>
            <person name="Guo Y."/>
            <person name="Pidoux A."/>
            <person name="Chen H.M."/>
            <person name="Robbertse B."/>
            <person name="Goldberg J.M."/>
            <person name="Aoki K."/>
            <person name="Bayne E.H."/>
            <person name="Berlin A.M."/>
            <person name="Desjardins C.A."/>
            <person name="Dobbs E."/>
            <person name="Dukaj L."/>
            <person name="Fan L."/>
            <person name="FitzGerald M.G."/>
            <person name="French C."/>
            <person name="Gujja S."/>
            <person name="Hansen K."/>
            <person name="Keifenheim D."/>
            <person name="Levin J.Z."/>
            <person name="Mosher R.A."/>
            <person name="Mueller C.A."/>
            <person name="Pfiffner J."/>
            <person name="Priest M."/>
            <person name="Russ C."/>
            <person name="Smialowska A."/>
            <person name="Swoboda P."/>
            <person name="Sykes S.M."/>
            <person name="Vaughn M."/>
            <person name="Vengrova S."/>
            <person name="Yoder R."/>
            <person name="Zeng Q."/>
            <person name="Allshire R."/>
            <person name="Baulcombe D."/>
            <person name="Birren B.W."/>
            <person name="Brown W."/>
            <person name="Ekwall K."/>
            <person name="Kellis M."/>
            <person name="Leatherwood J."/>
            <person name="Levin H."/>
            <person name="Margalit H."/>
            <person name="Martienssen R."/>
            <person name="Nieduszynski C.A."/>
            <person name="Spatafora J.W."/>
            <person name="Friedman N."/>
            <person name="Dalgaard J.Z."/>
            <person name="Baumann P."/>
            <person name="Niki H."/>
            <person name="Regev A."/>
            <person name="Nusbaum C."/>
        </authorList>
    </citation>
    <scope>NUCLEOTIDE SEQUENCE [LARGE SCALE GENOMIC DNA]</scope>
    <source>
        <strain evidence="3">yFS286</strain>
    </source>
</reference>
<feature type="compositionally biased region" description="Basic and acidic residues" evidence="1">
    <location>
        <begin position="43"/>
        <end position="72"/>
    </location>
</feature>
<feature type="region of interest" description="Disordered" evidence="1">
    <location>
        <begin position="43"/>
        <end position="126"/>
    </location>
</feature>